<keyword evidence="1" id="KW-0812">Transmembrane</keyword>
<keyword evidence="1" id="KW-0472">Membrane</keyword>
<sequence length="94" mass="10610">MKSVKNNKRLSHTIIIELLCEFVNVVYGNACGKIGLSIILLIIALVCLFSPVVGLDNKPINKHFSFYITGGVLIIISFYLIVRRWKGLKKKSKF</sequence>
<feature type="transmembrane region" description="Helical" evidence="1">
    <location>
        <begin position="34"/>
        <end position="52"/>
    </location>
</feature>
<dbReference type="EMBL" id="JSVC01000051">
    <property type="protein sequence ID" value="KIC90272.1"/>
    <property type="molecule type" value="Genomic_DNA"/>
</dbReference>
<dbReference type="AlphaFoldDB" id="A0A0C1KRG6"/>
<comment type="caution">
    <text evidence="2">The sequence shown here is derived from an EMBL/GenBank/DDBJ whole genome shotgun (WGS) entry which is preliminary data.</text>
</comment>
<dbReference type="Proteomes" id="UP000031408">
    <property type="component" value="Unassembled WGS sequence"/>
</dbReference>
<evidence type="ECO:0000256" key="1">
    <source>
        <dbReference type="SAM" id="Phobius"/>
    </source>
</evidence>
<evidence type="ECO:0000313" key="3">
    <source>
        <dbReference type="Proteomes" id="UP000031408"/>
    </source>
</evidence>
<feature type="transmembrane region" description="Helical" evidence="1">
    <location>
        <begin position="64"/>
        <end position="82"/>
    </location>
</feature>
<organism evidence="2 3">
    <name type="scientific">Flavihumibacter solisilvae</name>
    <dbReference type="NCBI Taxonomy" id="1349421"/>
    <lineage>
        <taxon>Bacteria</taxon>
        <taxon>Pseudomonadati</taxon>
        <taxon>Bacteroidota</taxon>
        <taxon>Chitinophagia</taxon>
        <taxon>Chitinophagales</taxon>
        <taxon>Chitinophagaceae</taxon>
        <taxon>Flavihumibacter</taxon>
    </lineage>
</organism>
<proteinExistence type="predicted"/>
<reference evidence="2 3" key="1">
    <citation type="submission" date="2014-11" db="EMBL/GenBank/DDBJ databases">
        <title>Genome sequence of Flavihumibacter solisilvae 3-3.</title>
        <authorList>
            <person name="Zhou G."/>
            <person name="Li M."/>
            <person name="Wang G."/>
        </authorList>
    </citation>
    <scope>NUCLEOTIDE SEQUENCE [LARGE SCALE GENOMIC DNA]</scope>
    <source>
        <strain evidence="2 3">3-3</strain>
    </source>
</reference>
<keyword evidence="3" id="KW-1185">Reference proteome</keyword>
<gene>
    <name evidence="2" type="ORF">OI18_23325</name>
</gene>
<keyword evidence="1" id="KW-1133">Transmembrane helix</keyword>
<protein>
    <submittedName>
        <fullName evidence="2">Uncharacterized protein</fullName>
    </submittedName>
</protein>
<accession>A0A0C1KRG6</accession>
<name>A0A0C1KRG6_9BACT</name>
<evidence type="ECO:0000313" key="2">
    <source>
        <dbReference type="EMBL" id="KIC90272.1"/>
    </source>
</evidence>